<evidence type="ECO:0000256" key="3">
    <source>
        <dbReference type="ARBA" id="ARBA00020392"/>
    </source>
</evidence>
<sequence length="147" mass="16990">MAFHFNLQSVLDHRAHLEELAQHDLAARQAVLTECKDRLAWLGEELKRAQAKLRKKDTKGVSANEFVMANEYSTVLRLQALAQKAKMPMLEADVEQARLKLVEATKDRKALELLKEKHKARFLRQELLAEQRILDEVAISAYSRREQ</sequence>
<dbReference type="GO" id="GO:0015031">
    <property type="term" value="P:protein transport"/>
    <property type="evidence" value="ECO:0007669"/>
    <property type="project" value="UniProtKB-KW"/>
</dbReference>
<evidence type="ECO:0000256" key="6">
    <source>
        <dbReference type="ARBA" id="ARBA00022500"/>
    </source>
</evidence>
<feature type="coiled-coil region" evidence="11">
    <location>
        <begin position="87"/>
        <end position="121"/>
    </location>
</feature>
<evidence type="ECO:0000256" key="10">
    <source>
        <dbReference type="ARBA" id="ARBA00023225"/>
    </source>
</evidence>
<comment type="similarity">
    <text evidence="2">Belongs to the FliJ family.</text>
</comment>
<organism evidence="12 13">
    <name type="scientific">Dethiosulfatarculus sandiegensis</name>
    <dbReference type="NCBI Taxonomy" id="1429043"/>
    <lineage>
        <taxon>Bacteria</taxon>
        <taxon>Pseudomonadati</taxon>
        <taxon>Thermodesulfobacteriota</taxon>
        <taxon>Desulfarculia</taxon>
        <taxon>Desulfarculales</taxon>
        <taxon>Desulfarculaceae</taxon>
        <taxon>Dethiosulfatarculus</taxon>
    </lineage>
</organism>
<evidence type="ECO:0000313" key="12">
    <source>
        <dbReference type="EMBL" id="KIX16037.1"/>
    </source>
</evidence>
<evidence type="ECO:0000256" key="8">
    <source>
        <dbReference type="ARBA" id="ARBA00022927"/>
    </source>
</evidence>
<dbReference type="Pfam" id="PF02050">
    <property type="entry name" value="FliJ"/>
    <property type="match status" value="1"/>
</dbReference>
<dbReference type="STRING" id="1429043.X474_00420"/>
<evidence type="ECO:0000256" key="2">
    <source>
        <dbReference type="ARBA" id="ARBA00010004"/>
    </source>
</evidence>
<keyword evidence="8" id="KW-0653">Protein transport</keyword>
<evidence type="ECO:0000256" key="1">
    <source>
        <dbReference type="ARBA" id="ARBA00004413"/>
    </source>
</evidence>
<keyword evidence="11" id="KW-0175">Coiled coil</keyword>
<keyword evidence="4" id="KW-0813">Transport</keyword>
<dbReference type="GO" id="GO:0071973">
    <property type="term" value="P:bacterial-type flagellum-dependent cell motility"/>
    <property type="evidence" value="ECO:0007669"/>
    <property type="project" value="InterPro"/>
</dbReference>
<keyword evidence="7" id="KW-1005">Bacterial flagellum biogenesis</keyword>
<dbReference type="Gene3D" id="1.10.287.1700">
    <property type="match status" value="1"/>
</dbReference>
<dbReference type="GO" id="GO:0005886">
    <property type="term" value="C:plasma membrane"/>
    <property type="evidence" value="ECO:0007669"/>
    <property type="project" value="UniProtKB-SubCell"/>
</dbReference>
<comment type="subcellular location">
    <subcellularLocation>
        <location evidence="1">Cell membrane</location>
        <topology evidence="1">Peripheral membrane protein</topology>
        <orientation evidence="1">Cytoplasmic side</orientation>
    </subcellularLocation>
</comment>
<dbReference type="InParanoid" id="A0A0D2GN42"/>
<dbReference type="OrthoDB" id="5471173at2"/>
<evidence type="ECO:0000256" key="9">
    <source>
        <dbReference type="ARBA" id="ARBA00023136"/>
    </source>
</evidence>
<dbReference type="AlphaFoldDB" id="A0A0D2GN42"/>
<reference evidence="12 13" key="1">
    <citation type="submission" date="2013-11" db="EMBL/GenBank/DDBJ databases">
        <title>Metagenomic analysis of a methanogenic consortium involved in long chain n-alkane degradation.</title>
        <authorList>
            <person name="Davidova I.A."/>
            <person name="Callaghan A.V."/>
            <person name="Wawrik B."/>
            <person name="Pruitt S."/>
            <person name="Marks C."/>
            <person name="Duncan K.E."/>
            <person name="Suflita J.M."/>
        </authorList>
    </citation>
    <scope>NUCLEOTIDE SEQUENCE [LARGE SCALE GENOMIC DNA]</scope>
    <source>
        <strain evidence="12 13">SPR</strain>
    </source>
</reference>
<proteinExistence type="inferred from homology"/>
<dbReference type="InterPro" id="IPR012823">
    <property type="entry name" value="Flagell_FliJ"/>
</dbReference>
<keyword evidence="5" id="KW-1003">Cell membrane</keyword>
<dbReference type="EMBL" id="AZAC01000001">
    <property type="protein sequence ID" value="KIX16037.1"/>
    <property type="molecule type" value="Genomic_DNA"/>
</dbReference>
<dbReference type="InterPro" id="IPR053716">
    <property type="entry name" value="Flag_assembly_chemotaxis_eff"/>
</dbReference>
<keyword evidence="10" id="KW-1006">Bacterial flagellum protein export</keyword>
<dbReference type="RefSeq" id="WP_044346083.1">
    <property type="nucleotide sequence ID" value="NZ_AZAC01000001.1"/>
</dbReference>
<keyword evidence="9" id="KW-0472">Membrane</keyword>
<evidence type="ECO:0000256" key="7">
    <source>
        <dbReference type="ARBA" id="ARBA00022795"/>
    </source>
</evidence>
<protein>
    <recommendedName>
        <fullName evidence="3">Flagellar FliJ protein</fullName>
    </recommendedName>
</protein>
<keyword evidence="6" id="KW-0145">Chemotaxis</keyword>
<dbReference type="Proteomes" id="UP000032233">
    <property type="component" value="Unassembled WGS sequence"/>
</dbReference>
<gene>
    <name evidence="12" type="ORF">X474_00420</name>
</gene>
<evidence type="ECO:0000313" key="13">
    <source>
        <dbReference type="Proteomes" id="UP000032233"/>
    </source>
</evidence>
<evidence type="ECO:0000256" key="4">
    <source>
        <dbReference type="ARBA" id="ARBA00022448"/>
    </source>
</evidence>
<evidence type="ECO:0000256" key="11">
    <source>
        <dbReference type="SAM" id="Coils"/>
    </source>
</evidence>
<evidence type="ECO:0000256" key="5">
    <source>
        <dbReference type="ARBA" id="ARBA00022475"/>
    </source>
</evidence>
<keyword evidence="13" id="KW-1185">Reference proteome</keyword>
<accession>A0A0D2GN42</accession>
<dbReference type="GO" id="GO:0006935">
    <property type="term" value="P:chemotaxis"/>
    <property type="evidence" value="ECO:0007669"/>
    <property type="project" value="UniProtKB-KW"/>
</dbReference>
<comment type="caution">
    <text evidence="12">The sequence shown here is derived from an EMBL/GenBank/DDBJ whole genome shotgun (WGS) entry which is preliminary data.</text>
</comment>
<dbReference type="GO" id="GO:0009288">
    <property type="term" value="C:bacterial-type flagellum"/>
    <property type="evidence" value="ECO:0007669"/>
    <property type="project" value="InterPro"/>
</dbReference>
<dbReference type="GO" id="GO:0044781">
    <property type="term" value="P:bacterial-type flagellum organization"/>
    <property type="evidence" value="ECO:0007669"/>
    <property type="project" value="UniProtKB-KW"/>
</dbReference>
<dbReference type="NCBIfam" id="TIGR02473">
    <property type="entry name" value="flagell_FliJ"/>
    <property type="match status" value="1"/>
</dbReference>
<name>A0A0D2GN42_9BACT</name>